<keyword evidence="3" id="KW-0238">DNA-binding</keyword>
<evidence type="ECO:0000259" key="5">
    <source>
        <dbReference type="PROSITE" id="PS50931"/>
    </source>
</evidence>
<keyword evidence="2" id="KW-0805">Transcription regulation</keyword>
<name>A0ABQ3LRJ9_9SPHN</name>
<dbReference type="PROSITE" id="PS50931">
    <property type="entry name" value="HTH_LYSR"/>
    <property type="match status" value="1"/>
</dbReference>
<comment type="caution">
    <text evidence="6">The sequence shown here is derived from an EMBL/GenBank/DDBJ whole genome shotgun (WGS) entry which is preliminary data.</text>
</comment>
<dbReference type="Gene3D" id="3.40.190.10">
    <property type="entry name" value="Periplasmic binding protein-like II"/>
    <property type="match status" value="2"/>
</dbReference>
<protein>
    <submittedName>
        <fullName evidence="6">LysR family transcriptional regulator</fullName>
    </submittedName>
</protein>
<keyword evidence="4" id="KW-0804">Transcription</keyword>
<feature type="domain" description="HTH lysR-type" evidence="5">
    <location>
        <begin position="2"/>
        <end position="59"/>
    </location>
</feature>
<gene>
    <name evidence="6" type="ORF">GCM10008023_35560</name>
</gene>
<dbReference type="SUPFAM" id="SSF53850">
    <property type="entry name" value="Periplasmic binding protein-like II"/>
    <property type="match status" value="1"/>
</dbReference>
<dbReference type="InterPro" id="IPR036390">
    <property type="entry name" value="WH_DNA-bd_sf"/>
</dbReference>
<evidence type="ECO:0000256" key="3">
    <source>
        <dbReference type="ARBA" id="ARBA00023125"/>
    </source>
</evidence>
<reference evidence="7" key="1">
    <citation type="journal article" date="2019" name="Int. J. Syst. Evol. Microbiol.">
        <title>The Global Catalogue of Microorganisms (GCM) 10K type strain sequencing project: providing services to taxonomists for standard genome sequencing and annotation.</title>
        <authorList>
            <consortium name="The Broad Institute Genomics Platform"/>
            <consortium name="The Broad Institute Genome Sequencing Center for Infectious Disease"/>
            <person name="Wu L."/>
            <person name="Ma J."/>
        </authorList>
    </citation>
    <scope>NUCLEOTIDE SEQUENCE [LARGE SCALE GENOMIC DNA]</scope>
    <source>
        <strain evidence="7">CGMCC 1.8957</strain>
    </source>
</reference>
<dbReference type="RefSeq" id="WP_189677365.1">
    <property type="nucleotide sequence ID" value="NZ_BNAQ01000006.1"/>
</dbReference>
<dbReference type="PANTHER" id="PTHR30346:SF28">
    <property type="entry name" value="HTH-TYPE TRANSCRIPTIONAL REGULATOR CYNR"/>
    <property type="match status" value="1"/>
</dbReference>
<dbReference type="Proteomes" id="UP000652430">
    <property type="component" value="Unassembled WGS sequence"/>
</dbReference>
<organism evidence="6 7">
    <name type="scientific">Sphingomonas glacialis</name>
    <dbReference type="NCBI Taxonomy" id="658225"/>
    <lineage>
        <taxon>Bacteria</taxon>
        <taxon>Pseudomonadati</taxon>
        <taxon>Pseudomonadota</taxon>
        <taxon>Alphaproteobacteria</taxon>
        <taxon>Sphingomonadales</taxon>
        <taxon>Sphingomonadaceae</taxon>
        <taxon>Sphingomonas</taxon>
    </lineage>
</organism>
<evidence type="ECO:0000256" key="4">
    <source>
        <dbReference type="ARBA" id="ARBA00023163"/>
    </source>
</evidence>
<dbReference type="Pfam" id="PF00126">
    <property type="entry name" value="HTH_1"/>
    <property type="match status" value="1"/>
</dbReference>
<dbReference type="PANTHER" id="PTHR30346">
    <property type="entry name" value="TRANSCRIPTIONAL DUAL REGULATOR HCAR-RELATED"/>
    <property type="match status" value="1"/>
</dbReference>
<sequence length="297" mass="33047">MIDRYLIRYFLAVIDHGTFSRAAQQCHVSQPTLSIGIAKLETLLDRVVFYRTNRRVELTPAGMRFATHARRIEAEFAIAERDLGEDAPTKPLRIGVLTTLPSAWIGHALAAVYHIQADERIEIVEGRARDLVQMLDRKRVDAVLGLVSEHESAHRQVFREGYAMAIASDHPLAKNDSVCAEDLGGEAMIVRRHCEALLDISRFFTDRGVRPFMAARTTSDDHALAYVRAGLGMTVMPRCFSGAGAGIAMPTLTGFNQTRSIGFRFVERSRPRVEQSVSFQRFAAALGEFASKRVATD</sequence>
<dbReference type="EMBL" id="BNAQ01000006">
    <property type="protein sequence ID" value="GHH23962.1"/>
    <property type="molecule type" value="Genomic_DNA"/>
</dbReference>
<dbReference type="Gene3D" id="1.10.10.10">
    <property type="entry name" value="Winged helix-like DNA-binding domain superfamily/Winged helix DNA-binding domain"/>
    <property type="match status" value="1"/>
</dbReference>
<dbReference type="SUPFAM" id="SSF46785">
    <property type="entry name" value="Winged helix' DNA-binding domain"/>
    <property type="match status" value="1"/>
</dbReference>
<comment type="similarity">
    <text evidence="1">Belongs to the LysR transcriptional regulatory family.</text>
</comment>
<keyword evidence="7" id="KW-1185">Reference proteome</keyword>
<evidence type="ECO:0000256" key="1">
    <source>
        <dbReference type="ARBA" id="ARBA00009437"/>
    </source>
</evidence>
<dbReference type="PRINTS" id="PR00039">
    <property type="entry name" value="HTHLYSR"/>
</dbReference>
<proteinExistence type="inferred from homology"/>
<accession>A0ABQ3LRJ9</accession>
<evidence type="ECO:0000313" key="6">
    <source>
        <dbReference type="EMBL" id="GHH23962.1"/>
    </source>
</evidence>
<evidence type="ECO:0000313" key="7">
    <source>
        <dbReference type="Proteomes" id="UP000652430"/>
    </source>
</evidence>
<dbReference type="CDD" id="cd05466">
    <property type="entry name" value="PBP2_LTTR_substrate"/>
    <property type="match status" value="1"/>
</dbReference>
<dbReference type="InterPro" id="IPR000847">
    <property type="entry name" value="LysR_HTH_N"/>
</dbReference>
<dbReference type="InterPro" id="IPR036388">
    <property type="entry name" value="WH-like_DNA-bd_sf"/>
</dbReference>
<evidence type="ECO:0000256" key="2">
    <source>
        <dbReference type="ARBA" id="ARBA00023015"/>
    </source>
</evidence>
<dbReference type="Pfam" id="PF03466">
    <property type="entry name" value="LysR_substrate"/>
    <property type="match status" value="1"/>
</dbReference>
<dbReference type="InterPro" id="IPR005119">
    <property type="entry name" value="LysR_subst-bd"/>
</dbReference>